<keyword evidence="5" id="KW-0046">Antibiotic resistance</keyword>
<dbReference type="PROSITE" id="PS50850">
    <property type="entry name" value="MFS"/>
    <property type="match status" value="1"/>
</dbReference>
<dbReference type="RefSeq" id="WP_051739808.1">
    <property type="nucleotide sequence ID" value="NZ_JBEZVI010000014.1"/>
</dbReference>
<organism evidence="8 9">
    <name type="scientific">Streptomyces catenulae</name>
    <dbReference type="NCBI Taxonomy" id="66875"/>
    <lineage>
        <taxon>Bacteria</taxon>
        <taxon>Bacillati</taxon>
        <taxon>Actinomycetota</taxon>
        <taxon>Actinomycetes</taxon>
        <taxon>Kitasatosporales</taxon>
        <taxon>Streptomycetaceae</taxon>
        <taxon>Streptomyces</taxon>
    </lineage>
</organism>
<dbReference type="Gene3D" id="1.20.1250.20">
    <property type="entry name" value="MFS general substrate transporter like domains"/>
    <property type="match status" value="1"/>
</dbReference>
<feature type="transmembrane region" description="Helical" evidence="6">
    <location>
        <begin position="179"/>
        <end position="198"/>
    </location>
</feature>
<sequence>MLDSLTTGRTSGTESRRDVLAVGPLLTGAILAPIDYFVVNLALPDIRADLSAGDGQLPFVISAYATAYAVGLIPGGRLGDRFGRKRLFLTGLTGFVVASALCGLAGSIYLLIAGRFLQGLAASMLSPQVLATFRAVLPQRHQTPVIAAYGFVFGLGAIIGQVGGGLLLQADVFGLGWRAIFWINVPVGLLALVGARAWMRENAGDRTGALDVAGAAALCALIALVLVPLSVGRSLHRPPWAIACLVAAAVLAWWFVRFQRRRTRVRPLVDIDLIRRPAVWRGLLLAFWFYTDSLFFMGFGIYTQDGLGRSASAAALLFLPFSAGFIIGPLIVPKLVVVAGERTVPISFAVLSAGFALQVTAVLTTARPGPVLIAGLVVAGIGHGLVLSSLTRVLMMGVETSRAGQISSLVISAMQIGSALGVAGFGPVLFAALGDGTGARAYGTAFGIAEACLTAALLGCLLLSFSLAHVLRTGHPVPPTQR</sequence>
<comment type="subcellular location">
    <subcellularLocation>
        <location evidence="1">Cell membrane</location>
        <topology evidence="1">Multi-pass membrane protein</topology>
    </subcellularLocation>
</comment>
<protein>
    <submittedName>
        <fullName evidence="8">MFS transporter</fullName>
    </submittedName>
</protein>
<evidence type="ECO:0000259" key="7">
    <source>
        <dbReference type="PROSITE" id="PS50850"/>
    </source>
</evidence>
<keyword evidence="4 6" id="KW-0472">Membrane</keyword>
<feature type="transmembrane region" description="Helical" evidence="6">
    <location>
        <begin position="314"/>
        <end position="332"/>
    </location>
</feature>
<dbReference type="InterPro" id="IPR020846">
    <property type="entry name" value="MFS_dom"/>
</dbReference>
<gene>
    <name evidence="8" type="ORF">AB0E61_18270</name>
</gene>
<feature type="transmembrane region" description="Helical" evidence="6">
    <location>
        <begin position="372"/>
        <end position="394"/>
    </location>
</feature>
<name>A0ABV2Z202_9ACTN</name>
<feature type="transmembrane region" description="Helical" evidence="6">
    <location>
        <begin position="283"/>
        <end position="302"/>
    </location>
</feature>
<feature type="transmembrane region" description="Helical" evidence="6">
    <location>
        <begin position="237"/>
        <end position="256"/>
    </location>
</feature>
<evidence type="ECO:0000256" key="6">
    <source>
        <dbReference type="SAM" id="Phobius"/>
    </source>
</evidence>
<dbReference type="PANTHER" id="PTHR42718">
    <property type="entry name" value="MAJOR FACILITATOR SUPERFAMILY MULTIDRUG TRANSPORTER MFSC"/>
    <property type="match status" value="1"/>
</dbReference>
<proteinExistence type="predicted"/>
<evidence type="ECO:0000256" key="4">
    <source>
        <dbReference type="ARBA" id="ARBA00023136"/>
    </source>
</evidence>
<feature type="transmembrane region" description="Helical" evidence="6">
    <location>
        <begin position="116"/>
        <end position="137"/>
    </location>
</feature>
<dbReference type="Pfam" id="PF07690">
    <property type="entry name" value="MFS_1"/>
    <property type="match status" value="1"/>
</dbReference>
<keyword evidence="9" id="KW-1185">Reference proteome</keyword>
<feature type="transmembrane region" description="Helical" evidence="6">
    <location>
        <begin position="87"/>
        <end position="110"/>
    </location>
</feature>
<accession>A0ABV2Z202</accession>
<reference evidence="8 9" key="1">
    <citation type="submission" date="2024-06" db="EMBL/GenBank/DDBJ databases">
        <title>The Natural Products Discovery Center: Release of the First 8490 Sequenced Strains for Exploring Actinobacteria Biosynthetic Diversity.</title>
        <authorList>
            <person name="Kalkreuter E."/>
            <person name="Kautsar S.A."/>
            <person name="Yang D."/>
            <person name="Bader C.D."/>
            <person name="Teijaro C.N."/>
            <person name="Fluegel L."/>
            <person name="Davis C.M."/>
            <person name="Simpson J.R."/>
            <person name="Lauterbach L."/>
            <person name="Steele A.D."/>
            <person name="Gui C."/>
            <person name="Meng S."/>
            <person name="Li G."/>
            <person name="Viehrig K."/>
            <person name="Ye F."/>
            <person name="Su P."/>
            <person name="Kiefer A.F."/>
            <person name="Nichols A."/>
            <person name="Cepeda A.J."/>
            <person name="Yan W."/>
            <person name="Fan B."/>
            <person name="Jiang Y."/>
            <person name="Adhikari A."/>
            <person name="Zheng C.-J."/>
            <person name="Schuster L."/>
            <person name="Cowan T.M."/>
            <person name="Smanski M.J."/>
            <person name="Chevrette M.G."/>
            <person name="De Carvalho L.P.S."/>
            <person name="Shen B."/>
        </authorList>
    </citation>
    <scope>NUCLEOTIDE SEQUENCE [LARGE SCALE GENOMIC DNA]</scope>
    <source>
        <strain evidence="8 9">NPDC033039</strain>
    </source>
</reference>
<feature type="domain" description="Major facilitator superfamily (MFS) profile" evidence="7">
    <location>
        <begin position="21"/>
        <end position="468"/>
    </location>
</feature>
<feature type="transmembrane region" description="Helical" evidence="6">
    <location>
        <begin position="210"/>
        <end position="231"/>
    </location>
</feature>
<dbReference type="InterPro" id="IPR036259">
    <property type="entry name" value="MFS_trans_sf"/>
</dbReference>
<feature type="transmembrane region" description="Helical" evidence="6">
    <location>
        <begin position="445"/>
        <end position="465"/>
    </location>
</feature>
<dbReference type="PANTHER" id="PTHR42718:SF39">
    <property type="entry name" value="ACTINORHODIN TRANSPORTER-RELATED"/>
    <property type="match status" value="1"/>
</dbReference>
<keyword evidence="2 6" id="KW-0812">Transmembrane</keyword>
<dbReference type="Gene3D" id="1.20.1720.10">
    <property type="entry name" value="Multidrug resistance protein D"/>
    <property type="match status" value="1"/>
</dbReference>
<keyword evidence="3 6" id="KW-1133">Transmembrane helix</keyword>
<dbReference type="InterPro" id="IPR011701">
    <property type="entry name" value="MFS"/>
</dbReference>
<dbReference type="SUPFAM" id="SSF103473">
    <property type="entry name" value="MFS general substrate transporter"/>
    <property type="match status" value="2"/>
</dbReference>
<comment type="caution">
    <text evidence="8">The sequence shown here is derived from an EMBL/GenBank/DDBJ whole genome shotgun (WGS) entry which is preliminary data.</text>
</comment>
<evidence type="ECO:0000256" key="2">
    <source>
        <dbReference type="ARBA" id="ARBA00022692"/>
    </source>
</evidence>
<evidence type="ECO:0000313" key="9">
    <source>
        <dbReference type="Proteomes" id="UP001550853"/>
    </source>
</evidence>
<evidence type="ECO:0000313" key="8">
    <source>
        <dbReference type="EMBL" id="MEU3712027.1"/>
    </source>
</evidence>
<dbReference type="Proteomes" id="UP001550853">
    <property type="component" value="Unassembled WGS sequence"/>
</dbReference>
<feature type="transmembrane region" description="Helical" evidence="6">
    <location>
        <begin position="406"/>
        <end position="433"/>
    </location>
</feature>
<dbReference type="CDD" id="cd17321">
    <property type="entry name" value="MFS_MMR_MDR_like"/>
    <property type="match status" value="1"/>
</dbReference>
<evidence type="ECO:0000256" key="1">
    <source>
        <dbReference type="ARBA" id="ARBA00004651"/>
    </source>
</evidence>
<feature type="transmembrane region" description="Helical" evidence="6">
    <location>
        <begin position="20"/>
        <end position="43"/>
    </location>
</feature>
<feature type="transmembrane region" description="Helical" evidence="6">
    <location>
        <begin position="146"/>
        <end position="167"/>
    </location>
</feature>
<feature type="transmembrane region" description="Helical" evidence="6">
    <location>
        <begin position="344"/>
        <end position="366"/>
    </location>
</feature>
<evidence type="ECO:0000256" key="5">
    <source>
        <dbReference type="ARBA" id="ARBA00023251"/>
    </source>
</evidence>
<dbReference type="EMBL" id="JBEZVI010000014">
    <property type="protein sequence ID" value="MEU3712027.1"/>
    <property type="molecule type" value="Genomic_DNA"/>
</dbReference>
<evidence type="ECO:0000256" key="3">
    <source>
        <dbReference type="ARBA" id="ARBA00022989"/>
    </source>
</evidence>
<feature type="transmembrane region" description="Helical" evidence="6">
    <location>
        <begin position="55"/>
        <end position="75"/>
    </location>
</feature>